<keyword evidence="9" id="KW-0406">Ion transport</keyword>
<organism evidence="15 16">
    <name type="scientific">Emergencia timonensis</name>
    <dbReference type="NCBI Taxonomy" id="1776384"/>
    <lineage>
        <taxon>Bacteria</taxon>
        <taxon>Bacillati</taxon>
        <taxon>Bacillota</taxon>
        <taxon>Clostridia</taxon>
        <taxon>Peptostreptococcales</taxon>
        <taxon>Anaerovoracaceae</taxon>
        <taxon>Emergencia</taxon>
    </lineage>
</organism>
<accession>A0A415DW74</accession>
<keyword evidence="10 14" id="KW-0472">Membrane</keyword>
<feature type="transmembrane region" description="Helical" evidence="14">
    <location>
        <begin position="191"/>
        <end position="210"/>
    </location>
</feature>
<protein>
    <submittedName>
        <fullName evidence="15">Sodium:solute symporter family protein</fullName>
    </submittedName>
</protein>
<evidence type="ECO:0000256" key="7">
    <source>
        <dbReference type="ARBA" id="ARBA00022989"/>
    </source>
</evidence>
<evidence type="ECO:0000313" key="15">
    <source>
        <dbReference type="EMBL" id="RHJ84711.1"/>
    </source>
</evidence>
<keyword evidence="6" id="KW-0769">Symport</keyword>
<name>A0A415DW74_9FIRM</name>
<feature type="transmembrane region" description="Helical" evidence="14">
    <location>
        <begin position="6"/>
        <end position="27"/>
    </location>
</feature>
<gene>
    <name evidence="15" type="ORF">DW099_17215</name>
</gene>
<evidence type="ECO:0000256" key="12">
    <source>
        <dbReference type="ARBA" id="ARBA00033708"/>
    </source>
</evidence>
<feature type="transmembrane region" description="Helical" evidence="14">
    <location>
        <begin position="130"/>
        <end position="148"/>
    </location>
</feature>
<dbReference type="AlphaFoldDB" id="A0A415DW74"/>
<dbReference type="Gene3D" id="1.20.1730.10">
    <property type="entry name" value="Sodium/glucose cotransporter"/>
    <property type="match status" value="1"/>
</dbReference>
<evidence type="ECO:0000256" key="14">
    <source>
        <dbReference type="SAM" id="Phobius"/>
    </source>
</evidence>
<comment type="catalytic activity">
    <reaction evidence="12">
        <text>L-proline(in) + Na(+)(in) = L-proline(out) + Na(+)(out)</text>
        <dbReference type="Rhea" id="RHEA:28967"/>
        <dbReference type="ChEBI" id="CHEBI:29101"/>
        <dbReference type="ChEBI" id="CHEBI:60039"/>
    </reaction>
</comment>
<feature type="transmembrane region" description="Helical" evidence="14">
    <location>
        <begin position="81"/>
        <end position="100"/>
    </location>
</feature>
<reference evidence="15 16" key="1">
    <citation type="submission" date="2018-08" db="EMBL/GenBank/DDBJ databases">
        <title>A genome reference for cultivated species of the human gut microbiota.</title>
        <authorList>
            <person name="Zou Y."/>
            <person name="Xue W."/>
            <person name="Luo G."/>
        </authorList>
    </citation>
    <scope>NUCLEOTIDE SEQUENCE [LARGE SCALE GENOMIC DNA]</scope>
    <source>
        <strain evidence="15 16">AM07-24</strain>
    </source>
</reference>
<evidence type="ECO:0000256" key="6">
    <source>
        <dbReference type="ARBA" id="ARBA00022847"/>
    </source>
</evidence>
<feature type="transmembrane region" description="Helical" evidence="14">
    <location>
        <begin position="160"/>
        <end position="179"/>
    </location>
</feature>
<dbReference type="OrthoDB" id="9810181at2"/>
<feature type="transmembrane region" description="Helical" evidence="14">
    <location>
        <begin position="433"/>
        <end position="451"/>
    </location>
</feature>
<keyword evidence="16" id="KW-1185">Reference proteome</keyword>
<keyword evidence="3" id="KW-0813">Transport</keyword>
<feature type="transmembrane region" description="Helical" evidence="14">
    <location>
        <begin position="402"/>
        <end position="421"/>
    </location>
</feature>
<feature type="transmembrane region" description="Helical" evidence="14">
    <location>
        <begin position="329"/>
        <end position="354"/>
    </location>
</feature>
<keyword evidence="8" id="KW-0915">Sodium</keyword>
<dbReference type="InterPro" id="IPR038377">
    <property type="entry name" value="Na/Glc_symporter_sf"/>
</dbReference>
<dbReference type="GO" id="GO:0015293">
    <property type="term" value="F:symporter activity"/>
    <property type="evidence" value="ECO:0007669"/>
    <property type="project" value="UniProtKB-KW"/>
</dbReference>
<evidence type="ECO:0000256" key="3">
    <source>
        <dbReference type="ARBA" id="ARBA00022448"/>
    </source>
</evidence>
<keyword evidence="7 14" id="KW-1133">Transmembrane helix</keyword>
<keyword evidence="4" id="KW-1003">Cell membrane</keyword>
<dbReference type="InterPro" id="IPR001734">
    <property type="entry name" value="Na/solute_symporter"/>
</dbReference>
<evidence type="ECO:0000256" key="9">
    <source>
        <dbReference type="ARBA" id="ARBA00023065"/>
    </source>
</evidence>
<dbReference type="PANTHER" id="PTHR48086">
    <property type="entry name" value="SODIUM/PROLINE SYMPORTER-RELATED"/>
    <property type="match status" value="1"/>
</dbReference>
<dbReference type="GO" id="GO:0006814">
    <property type="term" value="P:sodium ion transport"/>
    <property type="evidence" value="ECO:0007669"/>
    <property type="project" value="UniProtKB-KW"/>
</dbReference>
<comment type="similarity">
    <text evidence="2 13">Belongs to the sodium:solute symporter (SSF) (TC 2.A.21) family.</text>
</comment>
<feature type="transmembrane region" description="Helical" evidence="14">
    <location>
        <begin position="457"/>
        <end position="478"/>
    </location>
</feature>
<feature type="transmembrane region" description="Helical" evidence="14">
    <location>
        <begin position="244"/>
        <end position="264"/>
    </location>
</feature>
<feature type="transmembrane region" description="Helical" evidence="14">
    <location>
        <begin position="285"/>
        <end position="309"/>
    </location>
</feature>
<feature type="transmembrane region" description="Helical" evidence="14">
    <location>
        <begin position="48"/>
        <end position="69"/>
    </location>
</feature>
<dbReference type="STRING" id="1776384.GCA_900086585_01291"/>
<dbReference type="GeneID" id="83003671"/>
<dbReference type="PROSITE" id="PS50283">
    <property type="entry name" value="NA_SOLUT_SYMP_3"/>
    <property type="match status" value="1"/>
</dbReference>
<proteinExistence type="inferred from homology"/>
<feature type="transmembrane region" description="Helical" evidence="14">
    <location>
        <begin position="378"/>
        <end position="396"/>
    </location>
</feature>
<keyword evidence="11" id="KW-0739">Sodium transport</keyword>
<dbReference type="RefSeq" id="WP_067535369.1">
    <property type="nucleotide sequence ID" value="NZ_AP025567.1"/>
</dbReference>
<evidence type="ECO:0000256" key="10">
    <source>
        <dbReference type="ARBA" id="ARBA00023136"/>
    </source>
</evidence>
<dbReference type="PANTHER" id="PTHR48086:SF3">
    <property type="entry name" value="SODIUM_PROLINE SYMPORTER"/>
    <property type="match status" value="1"/>
</dbReference>
<dbReference type="InterPro" id="IPR050277">
    <property type="entry name" value="Sodium:Solute_Symporter"/>
</dbReference>
<evidence type="ECO:0000256" key="5">
    <source>
        <dbReference type="ARBA" id="ARBA00022692"/>
    </source>
</evidence>
<evidence type="ECO:0000256" key="4">
    <source>
        <dbReference type="ARBA" id="ARBA00022475"/>
    </source>
</evidence>
<evidence type="ECO:0000256" key="1">
    <source>
        <dbReference type="ARBA" id="ARBA00004651"/>
    </source>
</evidence>
<dbReference type="GO" id="GO:0005886">
    <property type="term" value="C:plasma membrane"/>
    <property type="evidence" value="ECO:0007669"/>
    <property type="project" value="UniProtKB-SubCell"/>
</dbReference>
<dbReference type="EMBL" id="QRMS01000006">
    <property type="protein sequence ID" value="RHJ84711.1"/>
    <property type="molecule type" value="Genomic_DNA"/>
</dbReference>
<evidence type="ECO:0000256" key="2">
    <source>
        <dbReference type="ARBA" id="ARBA00006434"/>
    </source>
</evidence>
<sequence length="511" mass="55427">MNSLRVMAWIFLVAFLGFLLYVGVWAGRKNKSGGTGAEVEYFLGGKSTPLIVLAMSYAASAVSAGSFIGDPGMMSTIGWPYFWLVVGVVPGLVLPGYIVIRKMRVQAEKYGSLTLTEYLGDRYRCPFLKYYLTIVITICFLFMLVSQFKGAAALLETYTGIPFKVGLIIMLAVVVFYVNTGGLRSVAWTDFFQGCFMTVMCVMMVVVAVYKVGGMHSLEATLADKWPEALYISEAGPTQADGTVVGWMGIISLITWGCTIMFCAPHITSRYLALPAVHKKDVAKFSMISMVTGFLFNLMFICGLCGRVIFPDAEADYLTVTMSSQLLPPILACVCMIGFFSAIVSTATSILLVIGQSIGRDLYGGLSKKATPEKQVRVTRYATVICALIVLLFNMVNPPAFLQIFIYLGLSGIGSAVFMPLYGGVLTKKGTKLAAILSSIAGPAMYVIWTVPLGLSWVSGMGVGPLAALVVYCVVTWIENAVKGLDQVMIDWADGFKDVAENDTYMARKHA</sequence>
<evidence type="ECO:0000313" key="16">
    <source>
        <dbReference type="Proteomes" id="UP000284841"/>
    </source>
</evidence>
<comment type="subcellular location">
    <subcellularLocation>
        <location evidence="1">Cell membrane</location>
        <topology evidence="1">Multi-pass membrane protein</topology>
    </subcellularLocation>
</comment>
<dbReference type="Proteomes" id="UP000284841">
    <property type="component" value="Unassembled WGS sequence"/>
</dbReference>
<evidence type="ECO:0000256" key="11">
    <source>
        <dbReference type="ARBA" id="ARBA00023201"/>
    </source>
</evidence>
<comment type="caution">
    <text evidence="15">The sequence shown here is derived from an EMBL/GenBank/DDBJ whole genome shotgun (WGS) entry which is preliminary data.</text>
</comment>
<evidence type="ECO:0000256" key="8">
    <source>
        <dbReference type="ARBA" id="ARBA00023053"/>
    </source>
</evidence>
<evidence type="ECO:0000256" key="13">
    <source>
        <dbReference type="RuleBase" id="RU362091"/>
    </source>
</evidence>
<keyword evidence="5 14" id="KW-0812">Transmembrane</keyword>
<dbReference type="Pfam" id="PF00474">
    <property type="entry name" value="SSF"/>
    <property type="match status" value="1"/>
</dbReference>